<sequence>MAQYFTEVGAGERYDQYRPKTHQAVVQKMQQHLKGRHFERVVDVACGTGDSTVPLLAIGEEVIGIDSSDEMLAIAQNRGLSVRKADYTDLPQQGRFDLISTCMAFHWFNGLRAVASYKAASNPGAFWLIYNFAFAGHTTSEAFNHWLREEYFKRYPSPPRNRFEDMTLADDEELSVIANESGWLPVEFTLESLIGYLSTQSNIGEAARKGRTLDAIASDLCKELSGIDITGAFKYAYSYEILEYVAINKRLL</sequence>
<dbReference type="CDD" id="cd02440">
    <property type="entry name" value="AdoMet_MTases"/>
    <property type="match status" value="1"/>
</dbReference>
<organism evidence="4 5">
    <name type="scientific">Vreelandella nanhaiensis</name>
    <dbReference type="NCBI Taxonomy" id="1258546"/>
    <lineage>
        <taxon>Bacteria</taxon>
        <taxon>Pseudomonadati</taxon>
        <taxon>Pseudomonadota</taxon>
        <taxon>Gammaproteobacteria</taxon>
        <taxon>Oceanospirillales</taxon>
        <taxon>Halomonadaceae</taxon>
        <taxon>Vreelandella</taxon>
    </lineage>
</organism>
<dbReference type="GO" id="GO:0008168">
    <property type="term" value="F:methyltransferase activity"/>
    <property type="evidence" value="ECO:0007669"/>
    <property type="project" value="UniProtKB-KW"/>
</dbReference>
<evidence type="ECO:0000313" key="4">
    <source>
        <dbReference type="EMBL" id="RUR30632.1"/>
    </source>
</evidence>
<keyword evidence="2 4" id="KW-0808">Transferase</keyword>
<reference evidence="4 5" key="1">
    <citation type="submission" date="2018-12" db="EMBL/GenBank/DDBJ databases">
        <title>three novel Halomonas strain isolated from plants.</title>
        <authorList>
            <person name="Sun C."/>
        </authorList>
    </citation>
    <scope>NUCLEOTIDE SEQUENCE [LARGE SCALE GENOMIC DNA]</scope>
    <source>
        <strain evidence="4 5">JCM 18142</strain>
    </source>
</reference>
<dbReference type="Gene3D" id="3.40.50.150">
    <property type="entry name" value="Vaccinia Virus protein VP39"/>
    <property type="match status" value="1"/>
</dbReference>
<dbReference type="InterPro" id="IPR041698">
    <property type="entry name" value="Methyltransf_25"/>
</dbReference>
<dbReference type="PANTHER" id="PTHR44942:SF4">
    <property type="entry name" value="METHYLTRANSFERASE TYPE 11 DOMAIN-CONTAINING PROTEIN"/>
    <property type="match status" value="1"/>
</dbReference>
<comment type="caution">
    <text evidence="4">The sequence shown here is derived from an EMBL/GenBank/DDBJ whole genome shotgun (WGS) entry which is preliminary data.</text>
</comment>
<name>A0A3S0YVP6_9GAMM</name>
<dbReference type="Proteomes" id="UP000287023">
    <property type="component" value="Unassembled WGS sequence"/>
</dbReference>
<accession>A0A3S0YVP6</accession>
<proteinExistence type="predicted"/>
<evidence type="ECO:0000313" key="5">
    <source>
        <dbReference type="Proteomes" id="UP000287023"/>
    </source>
</evidence>
<evidence type="ECO:0000256" key="1">
    <source>
        <dbReference type="ARBA" id="ARBA00022603"/>
    </source>
</evidence>
<dbReference type="OrthoDB" id="9797252at2"/>
<dbReference type="InterPro" id="IPR051052">
    <property type="entry name" value="Diverse_substrate_MTase"/>
</dbReference>
<dbReference type="GO" id="GO:0032259">
    <property type="term" value="P:methylation"/>
    <property type="evidence" value="ECO:0007669"/>
    <property type="project" value="UniProtKB-KW"/>
</dbReference>
<gene>
    <name evidence="4" type="ORF">ELY38_13205</name>
</gene>
<dbReference type="InterPro" id="IPR029063">
    <property type="entry name" value="SAM-dependent_MTases_sf"/>
</dbReference>
<keyword evidence="1 4" id="KW-0489">Methyltransferase</keyword>
<dbReference type="RefSeq" id="WP_127062745.1">
    <property type="nucleotide sequence ID" value="NZ_RZHF01000016.1"/>
</dbReference>
<dbReference type="PANTHER" id="PTHR44942">
    <property type="entry name" value="METHYLTRANSF_11 DOMAIN-CONTAINING PROTEIN"/>
    <property type="match status" value="1"/>
</dbReference>
<dbReference type="AlphaFoldDB" id="A0A3S0YVP6"/>
<dbReference type="SUPFAM" id="SSF53335">
    <property type="entry name" value="S-adenosyl-L-methionine-dependent methyltransferases"/>
    <property type="match status" value="1"/>
</dbReference>
<dbReference type="Pfam" id="PF13649">
    <property type="entry name" value="Methyltransf_25"/>
    <property type="match status" value="1"/>
</dbReference>
<evidence type="ECO:0000259" key="3">
    <source>
        <dbReference type="Pfam" id="PF13649"/>
    </source>
</evidence>
<dbReference type="EMBL" id="RZHF01000016">
    <property type="protein sequence ID" value="RUR30632.1"/>
    <property type="molecule type" value="Genomic_DNA"/>
</dbReference>
<keyword evidence="5" id="KW-1185">Reference proteome</keyword>
<evidence type="ECO:0000256" key="2">
    <source>
        <dbReference type="ARBA" id="ARBA00022679"/>
    </source>
</evidence>
<protein>
    <submittedName>
        <fullName evidence="4">Class I SAM-dependent methyltransferase</fullName>
    </submittedName>
</protein>
<feature type="domain" description="Methyltransferase" evidence="3">
    <location>
        <begin position="41"/>
        <end position="110"/>
    </location>
</feature>